<dbReference type="Gene3D" id="2.40.170.20">
    <property type="entry name" value="TonB-dependent receptor, beta-barrel domain"/>
    <property type="match status" value="1"/>
</dbReference>
<dbReference type="RefSeq" id="WP_149999218.1">
    <property type="nucleotide sequence ID" value="NZ_BKCL01000001.1"/>
</dbReference>
<keyword evidence="4" id="KW-0812">Transmembrane</keyword>
<dbReference type="InterPro" id="IPR037066">
    <property type="entry name" value="Plug_dom_sf"/>
</dbReference>
<evidence type="ECO:0000256" key="3">
    <source>
        <dbReference type="ARBA" id="ARBA00022452"/>
    </source>
</evidence>
<comment type="subcellular location">
    <subcellularLocation>
        <location evidence="1">Cell outer membrane</location>
        <topology evidence="1">Multi-pass membrane protein</topology>
    </subcellularLocation>
</comment>
<proteinExistence type="predicted"/>
<dbReference type="AlphaFoldDB" id="A0A5A7MN07"/>
<dbReference type="SUPFAM" id="SSF49464">
    <property type="entry name" value="Carboxypeptidase regulatory domain-like"/>
    <property type="match status" value="1"/>
</dbReference>
<evidence type="ECO:0000256" key="5">
    <source>
        <dbReference type="ARBA" id="ARBA00023136"/>
    </source>
</evidence>
<evidence type="ECO:0000256" key="4">
    <source>
        <dbReference type="ARBA" id="ARBA00022692"/>
    </source>
</evidence>
<dbReference type="PANTHER" id="PTHR30069:SF46">
    <property type="entry name" value="OAR PROTEIN"/>
    <property type="match status" value="1"/>
</dbReference>
<dbReference type="Proteomes" id="UP000322084">
    <property type="component" value="Unassembled WGS sequence"/>
</dbReference>
<evidence type="ECO:0000256" key="1">
    <source>
        <dbReference type="ARBA" id="ARBA00004571"/>
    </source>
</evidence>
<dbReference type="GO" id="GO:0015344">
    <property type="term" value="F:siderophore uptake transmembrane transporter activity"/>
    <property type="evidence" value="ECO:0007669"/>
    <property type="project" value="TreeGrafter"/>
</dbReference>
<dbReference type="InterPro" id="IPR036942">
    <property type="entry name" value="Beta-barrel_TonB_sf"/>
</dbReference>
<evidence type="ECO:0000256" key="7">
    <source>
        <dbReference type="SAM" id="SignalP"/>
    </source>
</evidence>
<feature type="chain" id="PRO_5022665515" evidence="7">
    <location>
        <begin position="27"/>
        <end position="1125"/>
    </location>
</feature>
<keyword evidence="3" id="KW-1134">Transmembrane beta strand</keyword>
<dbReference type="InterPro" id="IPR008969">
    <property type="entry name" value="CarboxyPept-like_regulatory"/>
</dbReference>
<dbReference type="Pfam" id="PF13620">
    <property type="entry name" value="CarboxypepD_reg"/>
    <property type="match status" value="1"/>
</dbReference>
<gene>
    <name evidence="9" type="primary">oar</name>
    <name evidence="9" type="ORF">JCM17844_01600</name>
</gene>
<feature type="domain" description="TonB-dependent transporter Oar-like beta-barrel" evidence="8">
    <location>
        <begin position="251"/>
        <end position="315"/>
    </location>
</feature>
<dbReference type="Gene3D" id="2.170.130.10">
    <property type="entry name" value="TonB-dependent receptor, plug domain"/>
    <property type="match status" value="1"/>
</dbReference>
<dbReference type="Pfam" id="PF25183">
    <property type="entry name" value="OMP_b-brl_4"/>
    <property type="match status" value="2"/>
</dbReference>
<feature type="signal peptide" evidence="7">
    <location>
        <begin position="1"/>
        <end position="26"/>
    </location>
</feature>
<reference evidence="9 10" key="1">
    <citation type="submission" date="2019-09" db="EMBL/GenBank/DDBJ databases">
        <title>NBRP : Genome information of microbial organism related human and environment.</title>
        <authorList>
            <person name="Hattori M."/>
            <person name="Oshima K."/>
            <person name="Inaba H."/>
            <person name="Suda W."/>
            <person name="Sakamoto M."/>
            <person name="Iino T."/>
            <person name="Kitahara M."/>
            <person name="Oshida Y."/>
            <person name="Iida T."/>
            <person name="Kudo T."/>
            <person name="Itoh T."/>
            <person name="Ohkuma M."/>
        </authorList>
    </citation>
    <scope>NUCLEOTIDE SEQUENCE [LARGE SCALE GENOMIC DNA]</scope>
    <source>
        <strain evidence="9 10">Hi-2</strain>
    </source>
</reference>
<organism evidence="9 10">
    <name type="scientific">Iodidimonas gelatinilytica</name>
    <dbReference type="NCBI Taxonomy" id="1236966"/>
    <lineage>
        <taxon>Bacteria</taxon>
        <taxon>Pseudomonadati</taxon>
        <taxon>Pseudomonadota</taxon>
        <taxon>Alphaproteobacteria</taxon>
        <taxon>Iodidimonadales</taxon>
        <taxon>Iodidimonadaceae</taxon>
        <taxon>Iodidimonas</taxon>
    </lineage>
</organism>
<dbReference type="GO" id="GO:0009279">
    <property type="term" value="C:cell outer membrane"/>
    <property type="evidence" value="ECO:0007669"/>
    <property type="project" value="UniProtKB-SubCell"/>
</dbReference>
<evidence type="ECO:0000313" key="9">
    <source>
        <dbReference type="EMBL" id="GEQ96523.1"/>
    </source>
</evidence>
<protein>
    <submittedName>
        <fullName evidence="9">Oar protein</fullName>
    </submittedName>
</protein>
<comment type="caution">
    <text evidence="9">The sequence shown here is derived from an EMBL/GenBank/DDBJ whole genome shotgun (WGS) entry which is preliminary data.</text>
</comment>
<keyword evidence="5" id="KW-0472">Membrane</keyword>
<dbReference type="GO" id="GO:0044718">
    <property type="term" value="P:siderophore transmembrane transport"/>
    <property type="evidence" value="ECO:0007669"/>
    <property type="project" value="TreeGrafter"/>
</dbReference>
<keyword evidence="2" id="KW-0813">Transport</keyword>
<dbReference type="Gene3D" id="2.60.40.1120">
    <property type="entry name" value="Carboxypeptidase-like, regulatory domain"/>
    <property type="match status" value="1"/>
</dbReference>
<dbReference type="PANTHER" id="PTHR30069">
    <property type="entry name" value="TONB-DEPENDENT OUTER MEMBRANE RECEPTOR"/>
    <property type="match status" value="1"/>
</dbReference>
<dbReference type="InterPro" id="IPR039426">
    <property type="entry name" value="TonB-dep_rcpt-like"/>
</dbReference>
<evidence type="ECO:0000256" key="2">
    <source>
        <dbReference type="ARBA" id="ARBA00022448"/>
    </source>
</evidence>
<evidence type="ECO:0000313" key="10">
    <source>
        <dbReference type="Proteomes" id="UP000322084"/>
    </source>
</evidence>
<dbReference type="InterPro" id="IPR057601">
    <property type="entry name" value="Oar-like_b-barrel"/>
</dbReference>
<keyword evidence="6" id="KW-0998">Cell outer membrane</keyword>
<feature type="domain" description="TonB-dependent transporter Oar-like beta-barrel" evidence="8">
    <location>
        <begin position="363"/>
        <end position="751"/>
    </location>
</feature>
<dbReference type="EMBL" id="BKCL01000001">
    <property type="protein sequence ID" value="GEQ96523.1"/>
    <property type="molecule type" value="Genomic_DNA"/>
</dbReference>
<keyword evidence="7" id="KW-0732">Signal</keyword>
<dbReference type="SUPFAM" id="SSF56935">
    <property type="entry name" value="Porins"/>
    <property type="match status" value="1"/>
</dbReference>
<sequence length="1125" mass="121952">MNGFRKNYMGAAKALLLLTSSVPAMMVVQQVEAQQTTSAIQGAVTSPNGDAVSGARVTITNTRTGRSATGTTAGQGRFSFSGLEVGGPYTVLIESDRYQTEQIEGVFISLSSAANLNIQLSSGDIEEIVITAAASVVTQLALGPSAAFGLDTLENFPSIDRDIRDMIRIDPRVTIDGGNNDSISCLGGNNRFNSFTIDGVRTSDSFGLNASGFPSRNNMPIPFDAVRETAVEFAPFDVEYGSFTGCNINVVTKSGDNEFHGSAFGVFNSGGLTGSKIDGRQAREGGFRDWNWGATLGGPIIKDKLWFFGAYEEVQDGGVIVDTGPSGAGFAQELDFLTEAMADSIANTLETVYDRDTLGVARNLPDESRRILGRLDWQITDDHRASFTYSRLREERQDPDDAFTRFTDFTFLDNFEIEGSETESYSARVFSNWTDNFSTEIRASRIDITDIQGPVGGGEAQDANPIPRIEILNVVNPANGASGSIVSGPGFSRSANDLKVQTDQLKFKANYLWGDHYFTAGYELDQLDVFNLFAQDATGTITFDGLENFQAGIARNISGSGSFTGDINDAAAEFSRSIHTLYVQDEWEALNGLTLQFGLRYDWYASSDRPLRNPKFEEKFGFDNTQAFNGLDILQPRFGFSYDAGETLWGDTQFRGGVGIFSGGDPTVWFANNFQNFGGAIGTVNTRFGTSPSCTDADLQVLDANGNFTGVPNCITQDQIAQATGNNGTVNAVDPDFSIPSLVRFNAGFSHYTDFDNVAGGFFDDWNLQFDLIYSKRRNAPDFVNLALTPTGELAPDGRPIFSPINPLLPGCNATFNGDLRGGFSNVDLAACASGGDDEDIVLTNVDGKDGSSTTASVILSKLFEHDMFNVPGSVNLTFGYAYTDASEVNPSTSSTASSNFEEVAVSVINQPPLGPSQFANKHNITVAASVTEEFFEGLQSTFSMFFSARSGRAFSYVFDADADEVFGDSDDEARHLFYVPTGPNDPRVDLSQLSAEDQQALFDLIATSGLSKFAGEIAPRNQFRDPWIKDMDIRFSQDLPGFFGNDSFEVFVDIENFLNLIDSGSNVSRRFDRGNVGEGVPILGVGLSDDGSQFVFRDFDPGLNNDIDVNSSLWAIQFGVRYQF</sequence>
<name>A0A5A7MN07_9PROT</name>
<evidence type="ECO:0000259" key="8">
    <source>
        <dbReference type="Pfam" id="PF25183"/>
    </source>
</evidence>
<accession>A0A5A7MN07</accession>
<evidence type="ECO:0000256" key="6">
    <source>
        <dbReference type="ARBA" id="ARBA00023237"/>
    </source>
</evidence>